<proteinExistence type="predicted"/>
<organism evidence="2 3">
    <name type="scientific">Tolypocladium capitatum</name>
    <dbReference type="NCBI Taxonomy" id="45235"/>
    <lineage>
        <taxon>Eukaryota</taxon>
        <taxon>Fungi</taxon>
        <taxon>Dikarya</taxon>
        <taxon>Ascomycota</taxon>
        <taxon>Pezizomycotina</taxon>
        <taxon>Sordariomycetes</taxon>
        <taxon>Hypocreomycetidae</taxon>
        <taxon>Hypocreales</taxon>
        <taxon>Ophiocordycipitaceae</taxon>
        <taxon>Tolypocladium</taxon>
    </lineage>
</organism>
<feature type="non-terminal residue" evidence="2">
    <location>
        <position position="1"/>
    </location>
</feature>
<name>A0A2K3QLJ7_9HYPO</name>
<dbReference type="Proteomes" id="UP000236621">
    <property type="component" value="Unassembled WGS sequence"/>
</dbReference>
<accession>A0A2K3QLJ7</accession>
<keyword evidence="3" id="KW-1185">Reference proteome</keyword>
<evidence type="ECO:0000313" key="3">
    <source>
        <dbReference type="Proteomes" id="UP000236621"/>
    </source>
</evidence>
<dbReference type="EMBL" id="NRSZ01000263">
    <property type="protein sequence ID" value="PNY28416.1"/>
    <property type="molecule type" value="Genomic_DNA"/>
</dbReference>
<gene>
    <name evidence="2" type="ORF">TCAP_01658</name>
</gene>
<evidence type="ECO:0000313" key="2">
    <source>
        <dbReference type="EMBL" id="PNY28416.1"/>
    </source>
</evidence>
<dbReference type="AlphaFoldDB" id="A0A2K3QLJ7"/>
<feature type="region of interest" description="Disordered" evidence="1">
    <location>
        <begin position="40"/>
        <end position="59"/>
    </location>
</feature>
<reference evidence="2 3" key="1">
    <citation type="submission" date="2017-08" db="EMBL/GenBank/DDBJ databases">
        <title>Harnessing the power of phylogenomics to disentangle the directionality and signatures of interkingdom host jumping in the parasitic fungal genus Tolypocladium.</title>
        <authorList>
            <person name="Quandt C.A."/>
            <person name="Patterson W."/>
            <person name="Spatafora J.W."/>
        </authorList>
    </citation>
    <scope>NUCLEOTIDE SEQUENCE [LARGE SCALE GENOMIC DNA]</scope>
    <source>
        <strain evidence="2 3">CBS 113982</strain>
    </source>
</reference>
<evidence type="ECO:0000256" key="1">
    <source>
        <dbReference type="SAM" id="MobiDB-lite"/>
    </source>
</evidence>
<dbReference type="OrthoDB" id="5244128at2759"/>
<protein>
    <submittedName>
        <fullName evidence="2">Glutamate synthase [NADPH]</fullName>
    </submittedName>
</protein>
<comment type="caution">
    <text evidence="2">The sequence shown here is derived from an EMBL/GenBank/DDBJ whole genome shotgun (WGS) entry which is preliminary data.</text>
</comment>
<dbReference type="STRING" id="45235.A0A2K3QLJ7"/>
<feature type="region of interest" description="Disordered" evidence="1">
    <location>
        <begin position="137"/>
        <end position="163"/>
    </location>
</feature>
<sequence>PSSILSGLSLLWNSCSPALFPAVLSPIVLSNRANNKTQLMGAAGPGRPGRPGPHRPNSAGFTDSARVSVQPWSLGPNYSHSSLRWISSAVNCVEQSFGENTLADLVVVADRTVPEQPSALLSPPSRPTKFAVLGYRAPSESRPPKRPPGVRRGSSPSMGLLDDFDDRQISLDAEKQEYRPYEYQTENNGSWAGALPVKQGLYDPSYEKDACGVGFAW</sequence>